<protein>
    <submittedName>
        <fullName evidence="1">Uncharacterized protein</fullName>
    </submittedName>
</protein>
<organism evidence="1 2">
    <name type="scientific">Vulcaniibacterium tengchongense</name>
    <dbReference type="NCBI Taxonomy" id="1273429"/>
    <lineage>
        <taxon>Bacteria</taxon>
        <taxon>Pseudomonadati</taxon>
        <taxon>Pseudomonadota</taxon>
        <taxon>Gammaproteobacteria</taxon>
        <taxon>Lysobacterales</taxon>
        <taxon>Lysobacteraceae</taxon>
        <taxon>Vulcaniibacterium</taxon>
    </lineage>
</organism>
<keyword evidence="2" id="KW-1185">Reference proteome</keyword>
<reference evidence="1 2" key="1">
    <citation type="submission" date="2018-11" db="EMBL/GenBank/DDBJ databases">
        <title>Genomic Encyclopedia of Type Strains, Phase IV (KMG-IV): sequencing the most valuable type-strain genomes for metagenomic binning, comparative biology and taxonomic classification.</title>
        <authorList>
            <person name="Goeker M."/>
        </authorList>
    </citation>
    <scope>NUCLEOTIDE SEQUENCE [LARGE SCALE GENOMIC DNA]</scope>
    <source>
        <strain evidence="1 2">DSM 25623</strain>
    </source>
</reference>
<sequence length="89" mass="9121">MGPAGAGDDLAQAPRDYFAATDAAAAAGDPDAQRCYLQALFGADFAHAPAQSRAYHARAGIRAPRAGARRLARYPVGAGPRLLTPLDGS</sequence>
<name>A0A3N4VAN9_9GAMM</name>
<comment type="caution">
    <text evidence="1">The sequence shown here is derived from an EMBL/GenBank/DDBJ whole genome shotgun (WGS) entry which is preliminary data.</text>
</comment>
<dbReference type="AlphaFoldDB" id="A0A3N4VAN9"/>
<evidence type="ECO:0000313" key="1">
    <source>
        <dbReference type="EMBL" id="RPE80052.1"/>
    </source>
</evidence>
<dbReference type="EMBL" id="RKQN01000002">
    <property type="protein sequence ID" value="RPE80052.1"/>
    <property type="molecule type" value="Genomic_DNA"/>
</dbReference>
<proteinExistence type="predicted"/>
<accession>A0A3N4VAN9</accession>
<gene>
    <name evidence="1" type="ORF">EDC50_1883</name>
</gene>
<evidence type="ECO:0000313" key="2">
    <source>
        <dbReference type="Proteomes" id="UP000269708"/>
    </source>
</evidence>
<dbReference type="Proteomes" id="UP000269708">
    <property type="component" value="Unassembled WGS sequence"/>
</dbReference>